<sequence>MASTKKNPALIEAAKAFENVPWCEDYEKMISGMLYNPEAPELVNGRFRSKRLTHKYNHHFPEDATPESLVQDRTKILHELLGKVGNGCYIEPPLLVDYGCNVSIGDRFYANSNLIILDCGLVTIGDRVMFGPSVSIYAATHEAEVQSRREYIEYAREVTIGNDCWIGGNTVILVGVTIGNGCTIGAGSVVTKDIPPFSVAVGSPAKVIKKVTTLPDLKERKS</sequence>
<dbReference type="InterPro" id="IPR024688">
    <property type="entry name" value="Mac_dom"/>
</dbReference>
<dbReference type="SMART" id="SM01266">
    <property type="entry name" value="Mac"/>
    <property type="match status" value="1"/>
</dbReference>
<dbReference type="Proteomes" id="UP001583193">
    <property type="component" value="Unassembled WGS sequence"/>
</dbReference>
<dbReference type="SUPFAM" id="SSF51161">
    <property type="entry name" value="Trimeric LpxA-like enzymes"/>
    <property type="match status" value="1"/>
</dbReference>
<evidence type="ECO:0000259" key="3">
    <source>
        <dbReference type="SMART" id="SM01266"/>
    </source>
</evidence>
<dbReference type="InterPro" id="IPR001451">
    <property type="entry name" value="Hexapep"/>
</dbReference>
<evidence type="ECO:0000313" key="5">
    <source>
        <dbReference type="Proteomes" id="UP001583193"/>
    </source>
</evidence>
<evidence type="ECO:0000256" key="1">
    <source>
        <dbReference type="ARBA" id="ARBA00007274"/>
    </source>
</evidence>
<dbReference type="PANTHER" id="PTHR23416">
    <property type="entry name" value="SIALIC ACID SYNTHASE-RELATED"/>
    <property type="match status" value="1"/>
</dbReference>
<name>A0ABR3YCT9_9EURO</name>
<proteinExistence type="inferred from homology"/>
<comment type="caution">
    <text evidence="4">The sequence shown here is derived from an EMBL/GenBank/DDBJ whole genome shotgun (WGS) entry which is preliminary data.</text>
</comment>
<organism evidence="4 5">
    <name type="scientific">Paecilomyces lecythidis</name>
    <dbReference type="NCBI Taxonomy" id="3004212"/>
    <lineage>
        <taxon>Eukaryota</taxon>
        <taxon>Fungi</taxon>
        <taxon>Dikarya</taxon>
        <taxon>Ascomycota</taxon>
        <taxon>Pezizomycotina</taxon>
        <taxon>Eurotiomycetes</taxon>
        <taxon>Eurotiomycetidae</taxon>
        <taxon>Eurotiales</taxon>
        <taxon>Thermoascaceae</taxon>
        <taxon>Paecilomyces</taxon>
    </lineage>
</organism>
<evidence type="ECO:0000313" key="4">
    <source>
        <dbReference type="EMBL" id="KAL1885825.1"/>
    </source>
</evidence>
<comment type="similarity">
    <text evidence="1">Belongs to the transferase hexapeptide repeat family.</text>
</comment>
<accession>A0ABR3YCT9</accession>
<dbReference type="Pfam" id="PF12464">
    <property type="entry name" value="Mac"/>
    <property type="match status" value="1"/>
</dbReference>
<dbReference type="InterPro" id="IPR011004">
    <property type="entry name" value="Trimer_LpxA-like_sf"/>
</dbReference>
<dbReference type="Gene3D" id="2.160.10.10">
    <property type="entry name" value="Hexapeptide repeat proteins"/>
    <property type="match status" value="1"/>
</dbReference>
<dbReference type="Pfam" id="PF00132">
    <property type="entry name" value="Hexapep"/>
    <property type="match status" value="1"/>
</dbReference>
<dbReference type="CDD" id="cd03357">
    <property type="entry name" value="LbH_MAT_GAT"/>
    <property type="match status" value="1"/>
</dbReference>
<dbReference type="PANTHER" id="PTHR23416:SF23">
    <property type="entry name" value="ACETYLTRANSFERASE C18B11.09C-RELATED"/>
    <property type="match status" value="1"/>
</dbReference>
<dbReference type="InterPro" id="IPR051159">
    <property type="entry name" value="Hexapeptide_acetyltransf"/>
</dbReference>
<gene>
    <name evidence="4" type="ORF">Plec18167_001321</name>
</gene>
<protein>
    <recommendedName>
        <fullName evidence="3">Maltose/galactoside acetyltransferase domain-containing protein</fullName>
    </recommendedName>
</protein>
<evidence type="ECO:0000256" key="2">
    <source>
        <dbReference type="ARBA" id="ARBA00022679"/>
    </source>
</evidence>
<reference evidence="4 5" key="1">
    <citation type="journal article" date="2024" name="IMA Fungus">
        <title>IMA Genome - F19 : A genome assembly and annotation guide to empower mycologists, including annotated draft genome sequences of Ceratocystis pirilliformis, Diaporthe australafricana, Fusarium ophioides, Paecilomyces lecythidis, and Sporothrix stenoceras.</title>
        <authorList>
            <person name="Aylward J."/>
            <person name="Wilson A.M."/>
            <person name="Visagie C.M."/>
            <person name="Spraker J."/>
            <person name="Barnes I."/>
            <person name="Buitendag C."/>
            <person name="Ceriani C."/>
            <person name="Del Mar Angel L."/>
            <person name="du Plessis D."/>
            <person name="Fuchs T."/>
            <person name="Gasser K."/>
            <person name="Kramer D."/>
            <person name="Li W."/>
            <person name="Munsamy K."/>
            <person name="Piso A."/>
            <person name="Price J.L."/>
            <person name="Sonnekus B."/>
            <person name="Thomas C."/>
            <person name="van der Nest A."/>
            <person name="van Dijk A."/>
            <person name="van Heerden A."/>
            <person name="van Vuuren N."/>
            <person name="Yilmaz N."/>
            <person name="Duong T.A."/>
            <person name="van der Merwe N.A."/>
            <person name="Wingfield M.J."/>
            <person name="Wingfield B.D."/>
        </authorList>
    </citation>
    <scope>NUCLEOTIDE SEQUENCE [LARGE SCALE GENOMIC DNA]</scope>
    <source>
        <strain evidence="4 5">CMW 18167</strain>
    </source>
</reference>
<feature type="domain" description="Maltose/galactoside acetyltransferase" evidence="3">
    <location>
        <begin position="26"/>
        <end position="86"/>
    </location>
</feature>
<dbReference type="EMBL" id="JAVDPF010000002">
    <property type="protein sequence ID" value="KAL1885825.1"/>
    <property type="molecule type" value="Genomic_DNA"/>
</dbReference>
<keyword evidence="5" id="KW-1185">Reference proteome</keyword>
<keyword evidence="2" id="KW-0808">Transferase</keyword>